<evidence type="ECO:0000256" key="2">
    <source>
        <dbReference type="ARBA" id="ARBA00005658"/>
    </source>
</evidence>
<dbReference type="EMBL" id="VNFH01000003">
    <property type="protein sequence ID" value="TVU71879.1"/>
    <property type="molecule type" value="Genomic_DNA"/>
</dbReference>
<comment type="caution">
    <text evidence="10">The sequence shown here is derived from an EMBL/GenBank/DDBJ whole genome shotgun (WGS) entry which is preliminary data.</text>
</comment>
<keyword evidence="4" id="KW-1003">Cell membrane</keyword>
<feature type="transmembrane region" description="Helical" evidence="9">
    <location>
        <begin position="111"/>
        <end position="130"/>
    </location>
</feature>
<dbReference type="Pfam" id="PF02028">
    <property type="entry name" value="BCCT"/>
    <property type="match status" value="1"/>
</dbReference>
<dbReference type="AlphaFoldDB" id="A0A558HRY4"/>
<feature type="transmembrane region" description="Helical" evidence="9">
    <location>
        <begin position="414"/>
        <end position="443"/>
    </location>
</feature>
<feature type="transmembrane region" description="Helical" evidence="9">
    <location>
        <begin position="168"/>
        <end position="187"/>
    </location>
</feature>
<evidence type="ECO:0000256" key="3">
    <source>
        <dbReference type="ARBA" id="ARBA00022448"/>
    </source>
</evidence>
<comment type="subcellular location">
    <subcellularLocation>
        <location evidence="1">Cell membrane</location>
        <topology evidence="1">Multi-pass membrane protein</topology>
    </subcellularLocation>
</comment>
<feature type="transmembrane region" description="Helical" evidence="9">
    <location>
        <begin position="464"/>
        <end position="484"/>
    </location>
</feature>
<feature type="transmembrane region" description="Helical" evidence="9">
    <location>
        <begin position="490"/>
        <end position="511"/>
    </location>
</feature>
<feature type="compositionally biased region" description="Polar residues" evidence="8">
    <location>
        <begin position="1"/>
        <end position="12"/>
    </location>
</feature>
<dbReference type="OrthoDB" id="9775735at2"/>
<keyword evidence="6 9" id="KW-1133">Transmembrane helix</keyword>
<dbReference type="PANTHER" id="PTHR30047:SF7">
    <property type="entry name" value="HIGH-AFFINITY CHOLINE TRANSPORT PROTEIN"/>
    <property type="match status" value="1"/>
</dbReference>
<feature type="transmembrane region" description="Helical" evidence="9">
    <location>
        <begin position="369"/>
        <end position="394"/>
    </location>
</feature>
<keyword evidence="3" id="KW-0813">Transport</keyword>
<keyword evidence="11" id="KW-1185">Reference proteome</keyword>
<evidence type="ECO:0000313" key="10">
    <source>
        <dbReference type="EMBL" id="TVU71879.1"/>
    </source>
</evidence>
<comment type="similarity">
    <text evidence="2">Belongs to the BCCT transporter (TC 2.A.15) family.</text>
</comment>
<dbReference type="InterPro" id="IPR000060">
    <property type="entry name" value="BCCT_transptr"/>
</dbReference>
<feature type="transmembrane region" description="Helical" evidence="9">
    <location>
        <begin position="215"/>
        <end position="237"/>
    </location>
</feature>
<feature type="transmembrane region" description="Helical" evidence="9">
    <location>
        <begin position="31"/>
        <end position="50"/>
    </location>
</feature>
<feature type="transmembrane region" description="Helical" evidence="9">
    <location>
        <begin position="339"/>
        <end position="357"/>
    </location>
</feature>
<evidence type="ECO:0000256" key="9">
    <source>
        <dbReference type="SAM" id="Phobius"/>
    </source>
</evidence>
<organism evidence="10 11">
    <name type="scientific">Cobetia crustatorum</name>
    <dbReference type="NCBI Taxonomy" id="553385"/>
    <lineage>
        <taxon>Bacteria</taxon>
        <taxon>Pseudomonadati</taxon>
        <taxon>Pseudomonadota</taxon>
        <taxon>Gammaproteobacteria</taxon>
        <taxon>Oceanospirillales</taxon>
        <taxon>Halomonadaceae</taxon>
        <taxon>Cobetia</taxon>
    </lineage>
</organism>
<dbReference type="Proteomes" id="UP000319941">
    <property type="component" value="Unassembled WGS sequence"/>
</dbReference>
<dbReference type="GO" id="GO:0022857">
    <property type="term" value="F:transmembrane transporter activity"/>
    <property type="evidence" value="ECO:0007669"/>
    <property type="project" value="InterPro"/>
</dbReference>
<evidence type="ECO:0000256" key="6">
    <source>
        <dbReference type="ARBA" id="ARBA00022989"/>
    </source>
</evidence>
<accession>A0A558HRY4</accession>
<name>A0A558HRY4_9GAMM</name>
<keyword evidence="5 9" id="KW-0812">Transmembrane</keyword>
<evidence type="ECO:0000256" key="8">
    <source>
        <dbReference type="SAM" id="MobiDB-lite"/>
    </source>
</evidence>
<sequence>MTDTSRTASSGPATPEESDADSGPLRGGLDWPVFIISGGVLALFAIAALVDLKGVSALIQSAFSFSTHYFGAYWQALMLATFVIAIALTFGRTGRVRLGGLAAPDISTLRWMAIILCTLLAGGGVFWAAAEPIAHFTSPPPVFGADAPTGNVDAAYNALAQSFMHWGFLAWAMLGSLTGIIFMYLHYEKGLPLKPRTLLYPLFGDRVMRGPIGSLVDACCVLAVVAGTVGPIGFLGLQVSYGLNALFGIPDTYATQLALLAVLTVIYTLSAVSGVTRGIQLLSSANVLLGGALLLFILVMGPTGFLLDAFPQGLTRYVGNFVSMAAFREDGGWLNSWTLFFWGWFIGYGPLMAMFVARISRGRTLRQMVLLIAVVSPLITCLWFTIIGGSGLAFELSNPGSVSGPFTGFNLPAALIAITQQLPFGFTISVLFLVLTTLFVATTGDSMTYAVSMVMSGHDNPPRGVRVFWSLMMGVVAALLISMGDGGINALQSFIVVTAVPVSLILLPSLWNAPLIARRMAREQGV</sequence>
<feature type="region of interest" description="Disordered" evidence="8">
    <location>
        <begin position="1"/>
        <end position="23"/>
    </location>
</feature>
<feature type="transmembrane region" description="Helical" evidence="9">
    <location>
        <begin position="257"/>
        <end position="275"/>
    </location>
</feature>
<dbReference type="PANTHER" id="PTHR30047">
    <property type="entry name" value="HIGH-AFFINITY CHOLINE TRANSPORT PROTEIN-RELATED"/>
    <property type="match status" value="1"/>
</dbReference>
<protein>
    <submittedName>
        <fullName evidence="10">BCCT family transporter</fullName>
    </submittedName>
</protein>
<keyword evidence="7 9" id="KW-0472">Membrane</keyword>
<feature type="transmembrane region" description="Helical" evidence="9">
    <location>
        <begin position="287"/>
        <end position="307"/>
    </location>
</feature>
<dbReference type="GO" id="GO:0005886">
    <property type="term" value="C:plasma membrane"/>
    <property type="evidence" value="ECO:0007669"/>
    <property type="project" value="UniProtKB-SubCell"/>
</dbReference>
<dbReference type="RefSeq" id="WP_024952830.1">
    <property type="nucleotide sequence ID" value="NZ_CAWOWR010000087.1"/>
</dbReference>
<evidence type="ECO:0000313" key="11">
    <source>
        <dbReference type="Proteomes" id="UP000319941"/>
    </source>
</evidence>
<feature type="transmembrane region" description="Helical" evidence="9">
    <location>
        <begin position="70"/>
        <end position="90"/>
    </location>
</feature>
<evidence type="ECO:0000256" key="4">
    <source>
        <dbReference type="ARBA" id="ARBA00022475"/>
    </source>
</evidence>
<proteinExistence type="inferred from homology"/>
<evidence type="ECO:0000256" key="7">
    <source>
        <dbReference type="ARBA" id="ARBA00023136"/>
    </source>
</evidence>
<reference evidence="10 11" key="1">
    <citation type="submission" date="2019-07" db="EMBL/GenBank/DDBJ databases">
        <title>Diversity of Bacteria from Kongsfjorden, Arctic.</title>
        <authorList>
            <person name="Yu Y."/>
        </authorList>
    </citation>
    <scope>NUCLEOTIDE SEQUENCE [LARGE SCALE GENOMIC DNA]</scope>
    <source>
        <strain evidence="10 11">SM1923</strain>
    </source>
</reference>
<evidence type="ECO:0000256" key="5">
    <source>
        <dbReference type="ARBA" id="ARBA00022692"/>
    </source>
</evidence>
<evidence type="ECO:0000256" key="1">
    <source>
        <dbReference type="ARBA" id="ARBA00004651"/>
    </source>
</evidence>
<gene>
    <name evidence="10" type="ORF">FQP86_04945</name>
</gene>